<reference evidence="3" key="1">
    <citation type="submission" date="2024-07" db="EMBL/GenBank/DDBJ databases">
        <title>Two chromosome-level genome assemblies of Korean endemic species Abeliophyllum distichum and Forsythia ovata (Oleaceae).</title>
        <authorList>
            <person name="Jang H."/>
        </authorList>
    </citation>
    <scope>NUCLEOTIDE SEQUENCE [LARGE SCALE GENOMIC DNA]</scope>
</reference>
<gene>
    <name evidence="2" type="ORF">Fot_08386</name>
</gene>
<sequence>MNSRPSRSRTKIRNQFPELVQANDNPVSWVPEDVKKEIINYLKVKKLQKDLAQQQFEDMVELGSYHGKNDKADDSRRAIRGPMDRFVTNIDGNEEPNTKMTGAKLRNNALFEIIHRSSIFSLHRFTQVPGQAPEDVHGLPKHRPPDAQFKR</sequence>
<comment type="caution">
    <text evidence="2">The sequence shown here is derived from an EMBL/GenBank/DDBJ whole genome shotgun (WGS) entry which is preliminary data.</text>
</comment>
<evidence type="ECO:0000313" key="3">
    <source>
        <dbReference type="Proteomes" id="UP001604277"/>
    </source>
</evidence>
<protein>
    <submittedName>
        <fullName evidence="2">Uncharacterized protein</fullName>
    </submittedName>
</protein>
<accession>A0ABD1WYJ1</accession>
<keyword evidence="3" id="KW-1185">Reference proteome</keyword>
<organism evidence="2 3">
    <name type="scientific">Forsythia ovata</name>
    <dbReference type="NCBI Taxonomy" id="205694"/>
    <lineage>
        <taxon>Eukaryota</taxon>
        <taxon>Viridiplantae</taxon>
        <taxon>Streptophyta</taxon>
        <taxon>Embryophyta</taxon>
        <taxon>Tracheophyta</taxon>
        <taxon>Spermatophyta</taxon>
        <taxon>Magnoliopsida</taxon>
        <taxon>eudicotyledons</taxon>
        <taxon>Gunneridae</taxon>
        <taxon>Pentapetalae</taxon>
        <taxon>asterids</taxon>
        <taxon>lamiids</taxon>
        <taxon>Lamiales</taxon>
        <taxon>Oleaceae</taxon>
        <taxon>Forsythieae</taxon>
        <taxon>Forsythia</taxon>
    </lineage>
</organism>
<feature type="region of interest" description="Disordered" evidence="1">
    <location>
        <begin position="131"/>
        <end position="151"/>
    </location>
</feature>
<dbReference type="EMBL" id="JBFOLJ010000002">
    <property type="protein sequence ID" value="KAL2554767.1"/>
    <property type="molecule type" value="Genomic_DNA"/>
</dbReference>
<dbReference type="AlphaFoldDB" id="A0ABD1WYJ1"/>
<dbReference type="Proteomes" id="UP001604277">
    <property type="component" value="Unassembled WGS sequence"/>
</dbReference>
<evidence type="ECO:0000256" key="1">
    <source>
        <dbReference type="SAM" id="MobiDB-lite"/>
    </source>
</evidence>
<evidence type="ECO:0000313" key="2">
    <source>
        <dbReference type="EMBL" id="KAL2554767.1"/>
    </source>
</evidence>
<feature type="compositionally biased region" description="Basic and acidic residues" evidence="1">
    <location>
        <begin position="134"/>
        <end position="151"/>
    </location>
</feature>
<proteinExistence type="predicted"/>
<name>A0ABD1WYJ1_9LAMI</name>